<dbReference type="EMBL" id="CP130318">
    <property type="protein sequence ID" value="WNQ11971.1"/>
    <property type="molecule type" value="Genomic_DNA"/>
</dbReference>
<dbReference type="Gene3D" id="3.30.460.10">
    <property type="entry name" value="Beta Polymerase, domain 2"/>
    <property type="match status" value="1"/>
</dbReference>
<evidence type="ECO:0000313" key="1">
    <source>
        <dbReference type="EMBL" id="WNQ11971.1"/>
    </source>
</evidence>
<dbReference type="Proteomes" id="UP001305702">
    <property type="component" value="Chromosome"/>
</dbReference>
<dbReference type="Pfam" id="PF04229">
    <property type="entry name" value="GrpB"/>
    <property type="match status" value="1"/>
</dbReference>
<keyword evidence="2" id="KW-1185">Reference proteome</keyword>
<dbReference type="RefSeq" id="WP_315605748.1">
    <property type="nucleotide sequence ID" value="NZ_CP130318.1"/>
</dbReference>
<dbReference type="KEGG" id="paun:MJA45_02615"/>
<dbReference type="PANTHER" id="PTHR34822:SF1">
    <property type="entry name" value="GRPB FAMILY PROTEIN"/>
    <property type="match status" value="1"/>
</dbReference>
<accession>A0AA96LH98</accession>
<dbReference type="PANTHER" id="PTHR34822">
    <property type="entry name" value="GRPB DOMAIN PROTEIN (AFU_ORTHOLOGUE AFUA_1G01530)"/>
    <property type="match status" value="1"/>
</dbReference>
<dbReference type="InterPro" id="IPR007344">
    <property type="entry name" value="GrpB/CoaE"/>
</dbReference>
<organism evidence="1 2">
    <name type="scientific">Paenibacillus aurantius</name>
    <dbReference type="NCBI Taxonomy" id="2918900"/>
    <lineage>
        <taxon>Bacteria</taxon>
        <taxon>Bacillati</taxon>
        <taxon>Bacillota</taxon>
        <taxon>Bacilli</taxon>
        <taxon>Bacillales</taxon>
        <taxon>Paenibacillaceae</taxon>
        <taxon>Paenibacillus</taxon>
    </lineage>
</organism>
<sequence>MEQVVITDHNPQWVRQYEQERTAIAEALADIVQGIEHIGSTSVPGLAAKPVIDIMAGVEDLEKVNDRHLHLLERIGYLFVPHPHFPERLFFRRGEWRAGTHHLHVYRYQGKHWVDQLLFKQYLIRHPEAAAEYQSLKGRLAERYQHDRVQYTEAKGPFIEEILKRARMEGGPPLAE</sequence>
<dbReference type="InterPro" id="IPR043519">
    <property type="entry name" value="NT_sf"/>
</dbReference>
<protein>
    <submittedName>
        <fullName evidence="1">GrpB family protein</fullName>
    </submittedName>
</protein>
<gene>
    <name evidence="1" type="ORF">MJA45_02615</name>
</gene>
<proteinExistence type="predicted"/>
<evidence type="ECO:0000313" key="2">
    <source>
        <dbReference type="Proteomes" id="UP001305702"/>
    </source>
</evidence>
<reference evidence="1 2" key="1">
    <citation type="submission" date="2022-02" db="EMBL/GenBank/DDBJ databases">
        <title>Paenibacillus sp. MBLB1776 Whole Genome Shotgun Sequencing.</title>
        <authorList>
            <person name="Hwang C.Y."/>
            <person name="Cho E.-S."/>
            <person name="Seo M.-J."/>
        </authorList>
    </citation>
    <scope>NUCLEOTIDE SEQUENCE [LARGE SCALE GENOMIC DNA]</scope>
    <source>
        <strain evidence="1 2">MBLB1776</strain>
    </source>
</reference>
<dbReference type="SUPFAM" id="SSF81301">
    <property type="entry name" value="Nucleotidyltransferase"/>
    <property type="match status" value="1"/>
</dbReference>
<name>A0AA96LH98_9BACL</name>
<dbReference type="AlphaFoldDB" id="A0AA96LH98"/>